<dbReference type="AlphaFoldDB" id="A0AA48R995"/>
<organism evidence="1">
    <name type="scientific">freshwater sediment metagenome</name>
    <dbReference type="NCBI Taxonomy" id="556182"/>
    <lineage>
        <taxon>unclassified sequences</taxon>
        <taxon>metagenomes</taxon>
        <taxon>ecological metagenomes</taxon>
    </lineage>
</organism>
<accession>A0AA48R995</accession>
<name>A0AA48R995_9ZZZZ</name>
<protein>
    <submittedName>
        <fullName evidence="1">Uncharacterized protein</fullName>
    </submittedName>
</protein>
<dbReference type="EMBL" id="OY288114">
    <property type="protein sequence ID" value="CAJ0855445.1"/>
    <property type="molecule type" value="Genomic_DNA"/>
</dbReference>
<reference evidence="1" key="1">
    <citation type="submission" date="2023-07" db="EMBL/GenBank/DDBJ databases">
        <authorList>
            <person name="Pelsma A.J. K."/>
        </authorList>
    </citation>
    <scope>NUCLEOTIDE SEQUENCE</scope>
</reference>
<gene>
    <name evidence="1" type="ORF">AMST5_00834</name>
</gene>
<dbReference type="InterPro" id="IPR008999">
    <property type="entry name" value="Actin-crosslinking"/>
</dbReference>
<dbReference type="SUPFAM" id="SSF50405">
    <property type="entry name" value="Actin-crosslinking proteins"/>
    <property type="match status" value="2"/>
</dbReference>
<sequence length="382" mass="41333">MIARRLSKAAFVLFLAIQGASPRAQPAAERSPERAAGHLPPVVTVRPPVNPPLVPGWNAYPGEFALRTLKGFYVTAISGGGRTSDPVIVTAATKAGPWEKFRIAVFEPPPSHDKSIQAAGGGYVTAVSGGGRITDVMHTDATQVDLWEQFRFFDLSEGGVAPTYFAIQTIKGNYLTAVGEGGKYEDAIHTDASTISRWEYFRLVKCGDLSTGYQYTILPANDQALTAVNGGGLDKGDTIVMGYWPGDTPDRGWSRFTFMRQNDGSYALQTPNGRNFVTALGGGGEVQEYFPPDCGPIFGACIGGFSTIFHTDATRVLGWEKFKFIDQGDCKYAIQTVSGFFVGIYKHPSGYILLTTRRTAVSSENEKFQLVMYGLASPVVLH</sequence>
<proteinExistence type="predicted"/>
<dbReference type="Gene3D" id="2.80.10.50">
    <property type="match status" value="3"/>
</dbReference>
<evidence type="ECO:0000313" key="1">
    <source>
        <dbReference type="EMBL" id="CAJ0855445.1"/>
    </source>
</evidence>
<dbReference type="CDD" id="cd00257">
    <property type="entry name" value="beta-trefoil_FSCN-like"/>
    <property type="match status" value="2"/>
</dbReference>